<evidence type="ECO:0000313" key="6">
    <source>
        <dbReference type="EMBL" id="CAK8054168.1"/>
    </source>
</evidence>
<evidence type="ECO:0000256" key="5">
    <source>
        <dbReference type="SAM" id="Phobius"/>
    </source>
</evidence>
<organism evidence="6 7">
    <name type="scientific">Eupransor demetentiae</name>
    <dbReference type="NCBI Taxonomy" id="3109584"/>
    <lineage>
        <taxon>Bacteria</taxon>
        <taxon>Bacillati</taxon>
        <taxon>Bacillota</taxon>
        <taxon>Bacilli</taxon>
        <taxon>Lactobacillales</taxon>
        <taxon>Lactobacillaceae</taxon>
        <taxon>Eupransor</taxon>
    </lineage>
</organism>
<reference evidence="6 7" key="1">
    <citation type="submission" date="2024-01" db="EMBL/GenBank/DDBJ databases">
        <authorList>
            <person name="Botero Cardona J."/>
        </authorList>
    </citation>
    <scope>NUCLEOTIDE SEQUENCE [LARGE SCALE GENOMIC DNA]</scope>
    <source>
        <strain evidence="6 7">LMG 33000</strain>
    </source>
</reference>
<sequence length="251" mass="28359">MLSTSTKQYRREKFFGLFRRVDYFDLLGLVIVLSASIGLGYWSKPLGASWLFKGQHNFFTGLPLLGIFATISAVGSILSTRFIAKQKDLGNTISWMNVILAGFVDFLNGNVGAVLTYPISMLTNWLPTKTWAKHSQVGHIRTVYLILMVTASVLFSFGINALAFQFSGWGLDAMYWFSSITFALAFAADVLNIFRIKEQWYLWSFYNVANLGKAIIQGNIANVGKYSYYIINSLVAIITWTFKRERKEATQ</sequence>
<keyword evidence="2 5" id="KW-0812">Transmembrane</keyword>
<feature type="transmembrane region" description="Helical" evidence="5">
    <location>
        <begin position="226"/>
        <end position="242"/>
    </location>
</feature>
<gene>
    <name evidence="6" type="ORF">R54876_GBNLAHCA_00729</name>
</gene>
<dbReference type="RefSeq" id="WP_349641707.1">
    <property type="nucleotide sequence ID" value="NZ_CAWVOH010000001.1"/>
</dbReference>
<feature type="transmembrane region" description="Helical" evidence="5">
    <location>
        <begin position="21"/>
        <end position="42"/>
    </location>
</feature>
<keyword evidence="7" id="KW-1185">Reference proteome</keyword>
<evidence type="ECO:0000256" key="3">
    <source>
        <dbReference type="ARBA" id="ARBA00022989"/>
    </source>
</evidence>
<protein>
    <submittedName>
        <fullName evidence="6">Nicotinamide riboside transporter PnuC (PnuC)</fullName>
    </submittedName>
</protein>
<evidence type="ECO:0000256" key="4">
    <source>
        <dbReference type="ARBA" id="ARBA00023136"/>
    </source>
</evidence>
<evidence type="ECO:0000256" key="2">
    <source>
        <dbReference type="ARBA" id="ARBA00022692"/>
    </source>
</evidence>
<feature type="transmembrane region" description="Helical" evidence="5">
    <location>
        <begin position="173"/>
        <end position="194"/>
    </location>
</feature>
<name>A0ABM9N4R4_9LACO</name>
<feature type="transmembrane region" description="Helical" evidence="5">
    <location>
        <begin position="62"/>
        <end position="84"/>
    </location>
</feature>
<dbReference type="InterPro" id="IPR006419">
    <property type="entry name" value="NMN_transpt_PnuC"/>
</dbReference>
<dbReference type="Proteomes" id="UP001314241">
    <property type="component" value="Unassembled WGS sequence"/>
</dbReference>
<evidence type="ECO:0000313" key="7">
    <source>
        <dbReference type="Proteomes" id="UP001314241"/>
    </source>
</evidence>
<proteinExistence type="predicted"/>
<comment type="caution">
    <text evidence="6">The sequence shown here is derived from an EMBL/GenBank/DDBJ whole genome shotgun (WGS) entry which is preliminary data.</text>
</comment>
<evidence type="ECO:0000256" key="1">
    <source>
        <dbReference type="ARBA" id="ARBA00004141"/>
    </source>
</evidence>
<keyword evidence="4 5" id="KW-0472">Membrane</keyword>
<keyword evidence="3 5" id="KW-1133">Transmembrane helix</keyword>
<comment type="subcellular location">
    <subcellularLocation>
        <location evidence="1">Membrane</location>
        <topology evidence="1">Multi-pass membrane protein</topology>
    </subcellularLocation>
</comment>
<dbReference type="Pfam" id="PF04973">
    <property type="entry name" value="NMN_transporter"/>
    <property type="match status" value="1"/>
</dbReference>
<accession>A0ABM9N4R4</accession>
<dbReference type="EMBL" id="CAWVOH010000001">
    <property type="protein sequence ID" value="CAK8054168.1"/>
    <property type="molecule type" value="Genomic_DNA"/>
</dbReference>
<feature type="transmembrane region" description="Helical" evidence="5">
    <location>
        <begin position="143"/>
        <end position="167"/>
    </location>
</feature>